<dbReference type="InterPro" id="IPR024355">
    <property type="entry name" value="TraQ_bacteroidetes"/>
</dbReference>
<dbReference type="RefSeq" id="WP_053326715.1">
    <property type="nucleotide sequence ID" value="NZ_CP009928.1"/>
</dbReference>
<dbReference type="Proteomes" id="UP000035213">
    <property type="component" value="Chromosome"/>
</dbReference>
<protein>
    <submittedName>
        <fullName evidence="1">Conjugal transfer protein TraQ</fullName>
    </submittedName>
</protein>
<name>A0A0G3M2S7_CHRGL</name>
<dbReference type="STRING" id="1324352.OK18_00540"/>
<dbReference type="AlphaFoldDB" id="A0A0G3M2S7"/>
<accession>A0A0G3M2S7</accession>
<dbReference type="Gene3D" id="2.60.40.2410">
    <property type="entry name" value="Uncharacterised protein PF12988, DUF3872"/>
    <property type="match status" value="1"/>
</dbReference>
<dbReference type="KEGG" id="cgn:OK18_00540"/>
<evidence type="ECO:0000313" key="1">
    <source>
        <dbReference type="EMBL" id="AKK71322.1"/>
    </source>
</evidence>
<dbReference type="PATRIC" id="fig|1324352.5.peg.116"/>
<organism evidence="1 2">
    <name type="scientific">Chryseobacterium gallinarum</name>
    <dbReference type="NCBI Taxonomy" id="1324352"/>
    <lineage>
        <taxon>Bacteria</taxon>
        <taxon>Pseudomonadati</taxon>
        <taxon>Bacteroidota</taxon>
        <taxon>Flavobacteriia</taxon>
        <taxon>Flavobacteriales</taxon>
        <taxon>Weeksellaceae</taxon>
        <taxon>Chryseobacterium group</taxon>
        <taxon>Chryseobacterium</taxon>
    </lineage>
</organism>
<reference evidence="1 2" key="1">
    <citation type="submission" date="2014-11" db="EMBL/GenBank/DDBJ databases">
        <authorList>
            <person name="Park G.-S."/>
            <person name="Hong S.-J."/>
            <person name="Jung B.K."/>
            <person name="Khan A.R."/>
            <person name="Kwak Y."/>
            <person name="Shin J.-H."/>
        </authorList>
    </citation>
    <scope>NUCLEOTIDE SEQUENCE [LARGE SCALE GENOMIC DNA]</scope>
    <source>
        <strain evidence="1 2">DSM 27622</strain>
    </source>
</reference>
<gene>
    <name evidence="1" type="ORF">OK18_00540</name>
</gene>
<dbReference type="InterPro" id="IPR038707">
    <property type="entry name" value="TraQ_sf"/>
</dbReference>
<evidence type="ECO:0000313" key="2">
    <source>
        <dbReference type="Proteomes" id="UP000035213"/>
    </source>
</evidence>
<sequence length="156" mass="17895">MRTKKNPLTFRSLIMALLTVSGTLILSGCSKANLDVQEEFPFDVRIMPVPKAIAVGEWVEIRFTIISGGNYSGNLYRLRYFQNDGQGQLGYLYGKPFIPNDYYTVPDKEFRIYYSSASIAPSQFDVWISDSFGNEKQFSFQFNNKKTDPIFTEPIR</sequence>
<dbReference type="EMBL" id="CP009928">
    <property type="protein sequence ID" value="AKK71322.1"/>
    <property type="molecule type" value="Genomic_DNA"/>
</dbReference>
<dbReference type="Pfam" id="PF12988">
    <property type="entry name" value="TraQ_transposon"/>
    <property type="match status" value="1"/>
</dbReference>
<dbReference type="PROSITE" id="PS51257">
    <property type="entry name" value="PROKAR_LIPOPROTEIN"/>
    <property type="match status" value="1"/>
</dbReference>
<dbReference type="OrthoDB" id="669114at2"/>
<proteinExistence type="predicted"/>